<reference evidence="2 3" key="1">
    <citation type="submission" date="2016-07" db="EMBL/GenBank/DDBJ databases">
        <title>Pervasive Adenine N6-methylation of Active Genes in Fungi.</title>
        <authorList>
            <consortium name="DOE Joint Genome Institute"/>
            <person name="Mondo S.J."/>
            <person name="Dannebaum R.O."/>
            <person name="Kuo R.C."/>
            <person name="Labutti K."/>
            <person name="Haridas S."/>
            <person name="Kuo A."/>
            <person name="Salamov A."/>
            <person name="Ahrendt S.R."/>
            <person name="Lipzen A."/>
            <person name="Sullivan W."/>
            <person name="Andreopoulos W.B."/>
            <person name="Clum A."/>
            <person name="Lindquist E."/>
            <person name="Daum C."/>
            <person name="Ramamoorthy G.K."/>
            <person name="Gryganskyi A."/>
            <person name="Culley D."/>
            <person name="Magnuson J.K."/>
            <person name="James T.Y."/>
            <person name="O'Malley M.A."/>
            <person name="Stajich J.E."/>
            <person name="Spatafora J.W."/>
            <person name="Visel A."/>
            <person name="Grigoriev I.V."/>
        </authorList>
    </citation>
    <scope>NUCLEOTIDE SEQUENCE [LARGE SCALE GENOMIC DNA]</scope>
    <source>
        <strain evidence="2 3">PL171</strain>
    </source>
</reference>
<gene>
    <name evidence="2" type="ORF">BCR44DRAFT_393390</name>
</gene>
<feature type="region of interest" description="Disordered" evidence="1">
    <location>
        <begin position="1"/>
        <end position="33"/>
    </location>
</feature>
<keyword evidence="3" id="KW-1185">Reference proteome</keyword>
<evidence type="ECO:0000256" key="1">
    <source>
        <dbReference type="SAM" id="MobiDB-lite"/>
    </source>
</evidence>
<dbReference type="EMBL" id="MCFL01000066">
    <property type="protein sequence ID" value="ORZ31123.1"/>
    <property type="molecule type" value="Genomic_DNA"/>
</dbReference>
<evidence type="ECO:0000313" key="2">
    <source>
        <dbReference type="EMBL" id="ORZ31123.1"/>
    </source>
</evidence>
<evidence type="ECO:0000313" key="3">
    <source>
        <dbReference type="Proteomes" id="UP000193411"/>
    </source>
</evidence>
<name>A0A1Y2HBQ1_9FUNG</name>
<organism evidence="2 3">
    <name type="scientific">Catenaria anguillulae PL171</name>
    <dbReference type="NCBI Taxonomy" id="765915"/>
    <lineage>
        <taxon>Eukaryota</taxon>
        <taxon>Fungi</taxon>
        <taxon>Fungi incertae sedis</taxon>
        <taxon>Blastocladiomycota</taxon>
        <taxon>Blastocladiomycetes</taxon>
        <taxon>Blastocladiales</taxon>
        <taxon>Catenariaceae</taxon>
        <taxon>Catenaria</taxon>
    </lineage>
</organism>
<protein>
    <submittedName>
        <fullName evidence="2">Uncharacterized protein</fullName>
    </submittedName>
</protein>
<dbReference type="Proteomes" id="UP000193411">
    <property type="component" value="Unassembled WGS sequence"/>
</dbReference>
<accession>A0A1Y2HBQ1</accession>
<dbReference type="AlphaFoldDB" id="A0A1Y2HBQ1"/>
<sequence>MATANPTNNTRRRPLAIAPRQPIPSTAARRHAFRPTAKPVRLAVAVSRRAAISSQPPHDVNPAGPGLVFALPPIARKGTSAAPRLQSSVRLAACPHTRRPPVAPPAFGVHRVCPSVCPLHHLRLSSFGLISLILRRGPTLVARRSLASVCCSSSAASITLHTHAHRTIATQTSAAAAR</sequence>
<proteinExistence type="predicted"/>
<comment type="caution">
    <text evidence="2">The sequence shown here is derived from an EMBL/GenBank/DDBJ whole genome shotgun (WGS) entry which is preliminary data.</text>
</comment>